<proteinExistence type="predicted"/>
<accession>A0ABM8VTA8</accession>
<dbReference type="EMBL" id="CAJVCE010000036">
    <property type="protein sequence ID" value="CAG7657605.1"/>
    <property type="molecule type" value="Genomic_DNA"/>
</dbReference>
<protein>
    <submittedName>
        <fullName evidence="2">Uncharacterized protein</fullName>
    </submittedName>
</protein>
<keyword evidence="3" id="KW-1185">Reference proteome</keyword>
<evidence type="ECO:0000256" key="1">
    <source>
        <dbReference type="SAM" id="Phobius"/>
    </source>
</evidence>
<keyword evidence="1" id="KW-1133">Transmembrane helix</keyword>
<feature type="transmembrane region" description="Helical" evidence="1">
    <location>
        <begin position="12"/>
        <end position="33"/>
    </location>
</feature>
<organism evidence="2 3">
    <name type="scientific">Paenibacillus allorhizosphaerae</name>
    <dbReference type="NCBI Taxonomy" id="2849866"/>
    <lineage>
        <taxon>Bacteria</taxon>
        <taxon>Bacillati</taxon>
        <taxon>Bacillota</taxon>
        <taxon>Bacilli</taxon>
        <taxon>Bacillales</taxon>
        <taxon>Paenibacillaceae</taxon>
        <taxon>Paenibacillus</taxon>
    </lineage>
</organism>
<keyword evidence="1" id="KW-0812">Transmembrane</keyword>
<sequence>MMHDLEESNFLIGLYNGICLSFMIWVMIYMFSFKEGKLMCSPKYMTR</sequence>
<name>A0ABM8VTA8_9BACL</name>
<evidence type="ECO:0000313" key="3">
    <source>
        <dbReference type="Proteomes" id="UP000730618"/>
    </source>
</evidence>
<comment type="caution">
    <text evidence="2">The sequence shown here is derived from an EMBL/GenBank/DDBJ whole genome shotgun (WGS) entry which is preliminary data.</text>
</comment>
<dbReference type="Proteomes" id="UP000730618">
    <property type="component" value="Unassembled WGS sequence"/>
</dbReference>
<gene>
    <name evidence="2" type="ORF">PAECIP111802_06783</name>
</gene>
<reference evidence="2 3" key="1">
    <citation type="submission" date="2021-06" db="EMBL/GenBank/DDBJ databases">
        <authorList>
            <person name="Criscuolo A."/>
        </authorList>
    </citation>
    <scope>NUCLEOTIDE SEQUENCE [LARGE SCALE GENOMIC DNA]</scope>
    <source>
        <strain evidence="3">CIP 111802</strain>
    </source>
</reference>
<keyword evidence="1" id="KW-0472">Membrane</keyword>
<evidence type="ECO:0000313" key="2">
    <source>
        <dbReference type="EMBL" id="CAG7657605.1"/>
    </source>
</evidence>